<dbReference type="Proteomes" id="UP001459277">
    <property type="component" value="Unassembled WGS sequence"/>
</dbReference>
<feature type="compositionally biased region" description="Low complexity" evidence="1">
    <location>
        <begin position="48"/>
        <end position="57"/>
    </location>
</feature>
<feature type="compositionally biased region" description="Basic and acidic residues" evidence="1">
    <location>
        <begin position="20"/>
        <end position="37"/>
    </location>
</feature>
<sequence length="57" mass="6675">MQQQQIQALLANVEELTHQNEELRKTMESQNAERRGTGENQNEEESYEPTGETELQR</sequence>
<dbReference type="AlphaFoldDB" id="A0AAW2BRL2"/>
<comment type="caution">
    <text evidence="2">The sequence shown here is derived from an EMBL/GenBank/DDBJ whole genome shotgun (WGS) entry which is preliminary data.</text>
</comment>
<feature type="region of interest" description="Disordered" evidence="1">
    <location>
        <begin position="20"/>
        <end position="57"/>
    </location>
</feature>
<keyword evidence="3" id="KW-1185">Reference proteome</keyword>
<evidence type="ECO:0000313" key="3">
    <source>
        <dbReference type="Proteomes" id="UP001459277"/>
    </source>
</evidence>
<reference evidence="2 3" key="1">
    <citation type="submission" date="2024-01" db="EMBL/GenBank/DDBJ databases">
        <title>A telomere-to-telomere, gap-free genome of sweet tea (Lithocarpus litseifolius).</title>
        <authorList>
            <person name="Zhou J."/>
        </authorList>
    </citation>
    <scope>NUCLEOTIDE SEQUENCE [LARGE SCALE GENOMIC DNA]</scope>
    <source>
        <strain evidence="2">Zhou-2022a</strain>
        <tissue evidence="2">Leaf</tissue>
    </source>
</reference>
<evidence type="ECO:0000313" key="2">
    <source>
        <dbReference type="EMBL" id="KAK9988584.1"/>
    </source>
</evidence>
<gene>
    <name evidence="2" type="ORF">SO802_028823</name>
</gene>
<organism evidence="2 3">
    <name type="scientific">Lithocarpus litseifolius</name>
    <dbReference type="NCBI Taxonomy" id="425828"/>
    <lineage>
        <taxon>Eukaryota</taxon>
        <taxon>Viridiplantae</taxon>
        <taxon>Streptophyta</taxon>
        <taxon>Embryophyta</taxon>
        <taxon>Tracheophyta</taxon>
        <taxon>Spermatophyta</taxon>
        <taxon>Magnoliopsida</taxon>
        <taxon>eudicotyledons</taxon>
        <taxon>Gunneridae</taxon>
        <taxon>Pentapetalae</taxon>
        <taxon>rosids</taxon>
        <taxon>fabids</taxon>
        <taxon>Fagales</taxon>
        <taxon>Fagaceae</taxon>
        <taxon>Lithocarpus</taxon>
    </lineage>
</organism>
<accession>A0AAW2BRL2</accession>
<dbReference type="EMBL" id="JAZDWU010000010">
    <property type="protein sequence ID" value="KAK9988584.1"/>
    <property type="molecule type" value="Genomic_DNA"/>
</dbReference>
<name>A0AAW2BRL2_9ROSI</name>
<evidence type="ECO:0000256" key="1">
    <source>
        <dbReference type="SAM" id="MobiDB-lite"/>
    </source>
</evidence>
<protein>
    <submittedName>
        <fullName evidence="2">Uncharacterized protein</fullName>
    </submittedName>
</protein>
<proteinExistence type="predicted"/>